<dbReference type="InterPro" id="IPR008207">
    <property type="entry name" value="Sig_transdc_His_kin_Hpt_dom"/>
</dbReference>
<reference evidence="3 4" key="1">
    <citation type="submission" date="2018-08" db="EMBL/GenBank/DDBJ databases">
        <title>Fulvimarina sp. 85, whole genome shotgun sequence.</title>
        <authorList>
            <person name="Tuo L."/>
        </authorList>
    </citation>
    <scope>NUCLEOTIDE SEQUENCE [LARGE SCALE GENOMIC DNA]</scope>
    <source>
        <strain evidence="3 4">85</strain>
    </source>
</reference>
<accession>A0A371X778</accession>
<name>A0A371X778_9HYPH</name>
<evidence type="ECO:0000313" key="4">
    <source>
        <dbReference type="Proteomes" id="UP000264310"/>
    </source>
</evidence>
<evidence type="ECO:0000313" key="3">
    <source>
        <dbReference type="EMBL" id="RFC65066.1"/>
    </source>
</evidence>
<dbReference type="Proteomes" id="UP000264310">
    <property type="component" value="Unassembled WGS sequence"/>
</dbReference>
<evidence type="ECO:0000259" key="2">
    <source>
        <dbReference type="Pfam" id="PF01627"/>
    </source>
</evidence>
<dbReference type="Pfam" id="PF01627">
    <property type="entry name" value="Hpt"/>
    <property type="match status" value="1"/>
</dbReference>
<dbReference type="Gene3D" id="1.20.120.160">
    <property type="entry name" value="HPT domain"/>
    <property type="match status" value="1"/>
</dbReference>
<dbReference type="InterPro" id="IPR036641">
    <property type="entry name" value="HPT_dom_sf"/>
</dbReference>
<keyword evidence="4" id="KW-1185">Reference proteome</keyword>
<sequence>MENPAMSVAARLSEVAEPTIRQPVAPPSSGRPIDLVHLARQTCGDRALERSVLSMLARQIEAAETELRRLPASERAPLVHGLKGTARNVGAFTLADAAADLEAGPASGERFDALIAAMVATRLYAAALV</sequence>
<keyword evidence="1" id="KW-0902">Two-component regulatory system</keyword>
<dbReference type="AlphaFoldDB" id="A0A371X778"/>
<organism evidence="3 4">
    <name type="scientific">Fulvimarina endophytica</name>
    <dbReference type="NCBI Taxonomy" id="2293836"/>
    <lineage>
        <taxon>Bacteria</taxon>
        <taxon>Pseudomonadati</taxon>
        <taxon>Pseudomonadota</taxon>
        <taxon>Alphaproteobacteria</taxon>
        <taxon>Hyphomicrobiales</taxon>
        <taxon>Aurantimonadaceae</taxon>
        <taxon>Fulvimarina</taxon>
    </lineage>
</organism>
<dbReference type="SUPFAM" id="SSF47226">
    <property type="entry name" value="Histidine-containing phosphotransfer domain, HPT domain"/>
    <property type="match status" value="1"/>
</dbReference>
<dbReference type="GO" id="GO:0000160">
    <property type="term" value="P:phosphorelay signal transduction system"/>
    <property type="evidence" value="ECO:0007669"/>
    <property type="project" value="UniProtKB-KW"/>
</dbReference>
<dbReference type="GO" id="GO:0004672">
    <property type="term" value="F:protein kinase activity"/>
    <property type="evidence" value="ECO:0007669"/>
    <property type="project" value="UniProtKB-ARBA"/>
</dbReference>
<protein>
    <submittedName>
        <fullName evidence="3">Hpt domain-containing protein</fullName>
    </submittedName>
</protein>
<dbReference type="EMBL" id="QURL01000002">
    <property type="protein sequence ID" value="RFC65066.1"/>
    <property type="molecule type" value="Genomic_DNA"/>
</dbReference>
<proteinExistence type="predicted"/>
<gene>
    <name evidence="3" type="ORF">DYI37_04175</name>
</gene>
<feature type="domain" description="HPt" evidence="2">
    <location>
        <begin position="53"/>
        <end position="117"/>
    </location>
</feature>
<comment type="caution">
    <text evidence="3">The sequence shown here is derived from an EMBL/GenBank/DDBJ whole genome shotgun (WGS) entry which is preliminary data.</text>
</comment>
<evidence type="ECO:0000256" key="1">
    <source>
        <dbReference type="ARBA" id="ARBA00023012"/>
    </source>
</evidence>